<keyword evidence="1" id="KW-0812">Transmembrane</keyword>
<keyword evidence="1" id="KW-0472">Membrane</keyword>
<protein>
    <recommendedName>
        <fullName evidence="4">DUF4352 domain-containing protein</fullName>
    </recommendedName>
</protein>
<evidence type="ECO:0000313" key="3">
    <source>
        <dbReference type="Proteomes" id="UP000178870"/>
    </source>
</evidence>
<evidence type="ECO:0000313" key="2">
    <source>
        <dbReference type="EMBL" id="OGM31667.1"/>
    </source>
</evidence>
<dbReference type="AlphaFoldDB" id="A0A1F7YWL6"/>
<comment type="caution">
    <text evidence="2">The sequence shown here is derived from an EMBL/GenBank/DDBJ whole genome shotgun (WGS) entry which is preliminary data.</text>
</comment>
<evidence type="ECO:0008006" key="4">
    <source>
        <dbReference type="Google" id="ProtNLM"/>
    </source>
</evidence>
<organism evidence="2 3">
    <name type="scientific">Candidatus Woesebacteria bacterium RIFCSPHIGHO2_01_FULL_44_21</name>
    <dbReference type="NCBI Taxonomy" id="1802503"/>
    <lineage>
        <taxon>Bacteria</taxon>
        <taxon>Candidatus Woeseibacteriota</taxon>
    </lineage>
</organism>
<dbReference type="Proteomes" id="UP000178870">
    <property type="component" value="Unassembled WGS sequence"/>
</dbReference>
<reference evidence="2 3" key="1">
    <citation type="journal article" date="2016" name="Nat. Commun.">
        <title>Thousands of microbial genomes shed light on interconnected biogeochemical processes in an aquifer system.</title>
        <authorList>
            <person name="Anantharaman K."/>
            <person name="Brown C.T."/>
            <person name="Hug L.A."/>
            <person name="Sharon I."/>
            <person name="Castelle C.J."/>
            <person name="Probst A.J."/>
            <person name="Thomas B.C."/>
            <person name="Singh A."/>
            <person name="Wilkins M.J."/>
            <person name="Karaoz U."/>
            <person name="Brodie E.L."/>
            <person name="Williams K.H."/>
            <person name="Hubbard S.S."/>
            <person name="Banfield J.F."/>
        </authorList>
    </citation>
    <scope>NUCLEOTIDE SEQUENCE [LARGE SCALE GENOMIC DNA]</scope>
</reference>
<proteinExistence type="predicted"/>
<feature type="transmembrane region" description="Helical" evidence="1">
    <location>
        <begin position="7"/>
        <end position="24"/>
    </location>
</feature>
<dbReference type="EMBL" id="MGGP01000022">
    <property type="protein sequence ID" value="OGM31667.1"/>
    <property type="molecule type" value="Genomic_DNA"/>
</dbReference>
<sequence>MKNRRKLLVYFIVLVVLIAVGIVVKNSLSATSTPNQSGKMTIKAATANKQLDKEFKIALKDGKGEEIDGITMRLENIEIRDEIIVQGQKANSVVGRSFLVVNMKVVNALPQAVEVNTKDYLRLGVNENEWLAPDIHNDPVLVQAISTKPTRVGFPVDSGLTHFTLQLGEIAGEKEKVEIDFTQ</sequence>
<accession>A0A1F7YWL6</accession>
<gene>
    <name evidence="2" type="ORF">A2803_04530</name>
</gene>
<name>A0A1F7YWL6_9BACT</name>
<evidence type="ECO:0000256" key="1">
    <source>
        <dbReference type="SAM" id="Phobius"/>
    </source>
</evidence>
<keyword evidence="1" id="KW-1133">Transmembrane helix</keyword>